<sequence>MRKTGTVVSVQDDMIEVRFERPEACAKCGACGEGRKTCTTLKLRAQAQVGDEVVVELPEGRVAQASLLAYTVPLVFLVAGLLAAAPVRAALGLTVSQDLLAVILGLLGLGLSLLILRAVEPRIRRRSGWRPQVVSVTRKSS</sequence>
<dbReference type="AlphaFoldDB" id="A0A9D1CR00"/>
<dbReference type="EMBL" id="DVFJ01000006">
    <property type="protein sequence ID" value="HIQ70984.1"/>
    <property type="molecule type" value="Genomic_DNA"/>
</dbReference>
<feature type="transmembrane region" description="Helical" evidence="1">
    <location>
        <begin position="99"/>
        <end position="119"/>
    </location>
</feature>
<dbReference type="Proteomes" id="UP000886887">
    <property type="component" value="Unassembled WGS sequence"/>
</dbReference>
<accession>A0A9D1CR00</accession>
<dbReference type="PANTHER" id="PTHR35867">
    <property type="entry name" value="PROTEIN RSEC"/>
    <property type="match status" value="1"/>
</dbReference>
<feature type="transmembrane region" description="Helical" evidence="1">
    <location>
        <begin position="67"/>
        <end position="87"/>
    </location>
</feature>
<comment type="caution">
    <text evidence="2">The sequence shown here is derived from an EMBL/GenBank/DDBJ whole genome shotgun (WGS) entry which is preliminary data.</text>
</comment>
<keyword evidence="1" id="KW-1133">Transmembrane helix</keyword>
<gene>
    <name evidence="2" type="ORF">IAB73_02085</name>
</gene>
<dbReference type="InterPro" id="IPR026268">
    <property type="entry name" value="RseC"/>
</dbReference>
<reference evidence="2" key="2">
    <citation type="journal article" date="2021" name="PeerJ">
        <title>Extensive microbial diversity within the chicken gut microbiome revealed by metagenomics and culture.</title>
        <authorList>
            <person name="Gilroy R."/>
            <person name="Ravi A."/>
            <person name="Getino M."/>
            <person name="Pursley I."/>
            <person name="Horton D.L."/>
            <person name="Alikhan N.F."/>
            <person name="Baker D."/>
            <person name="Gharbi K."/>
            <person name="Hall N."/>
            <person name="Watson M."/>
            <person name="Adriaenssens E.M."/>
            <person name="Foster-Nyarko E."/>
            <person name="Jarju S."/>
            <person name="Secka A."/>
            <person name="Antonio M."/>
            <person name="Oren A."/>
            <person name="Chaudhuri R.R."/>
            <person name="La Ragione R."/>
            <person name="Hildebrand F."/>
            <person name="Pallen M.J."/>
        </authorList>
    </citation>
    <scope>NUCLEOTIDE SEQUENCE</scope>
    <source>
        <strain evidence="2">ChiSxjej2B14-6234</strain>
    </source>
</reference>
<keyword evidence="1" id="KW-0812">Transmembrane</keyword>
<evidence type="ECO:0000256" key="1">
    <source>
        <dbReference type="SAM" id="Phobius"/>
    </source>
</evidence>
<dbReference type="InterPro" id="IPR007359">
    <property type="entry name" value="SigmaE_reg_RseC_MucC"/>
</dbReference>
<protein>
    <submittedName>
        <fullName evidence="2">SoxR reducing system RseC family protein</fullName>
    </submittedName>
</protein>
<keyword evidence="1" id="KW-0472">Membrane</keyword>
<proteinExistence type="predicted"/>
<dbReference type="PIRSF" id="PIRSF004923">
    <property type="entry name" value="RseC"/>
    <property type="match status" value="1"/>
</dbReference>
<evidence type="ECO:0000313" key="3">
    <source>
        <dbReference type="Proteomes" id="UP000886887"/>
    </source>
</evidence>
<dbReference type="Pfam" id="PF04246">
    <property type="entry name" value="RseC_MucC"/>
    <property type="match status" value="1"/>
</dbReference>
<reference evidence="2" key="1">
    <citation type="submission" date="2020-10" db="EMBL/GenBank/DDBJ databases">
        <authorList>
            <person name="Gilroy R."/>
        </authorList>
    </citation>
    <scope>NUCLEOTIDE SEQUENCE</scope>
    <source>
        <strain evidence="2">ChiSxjej2B14-6234</strain>
    </source>
</reference>
<name>A0A9D1CR00_9FIRM</name>
<organism evidence="2 3">
    <name type="scientific">Candidatus Onthenecus intestinigallinarum</name>
    <dbReference type="NCBI Taxonomy" id="2840875"/>
    <lineage>
        <taxon>Bacteria</taxon>
        <taxon>Bacillati</taxon>
        <taxon>Bacillota</taxon>
        <taxon>Clostridia</taxon>
        <taxon>Eubacteriales</taxon>
        <taxon>Candidatus Onthenecus</taxon>
    </lineage>
</organism>
<dbReference type="PANTHER" id="PTHR35867:SF1">
    <property type="entry name" value="PROTEIN RSEC"/>
    <property type="match status" value="1"/>
</dbReference>
<evidence type="ECO:0000313" key="2">
    <source>
        <dbReference type="EMBL" id="HIQ70984.1"/>
    </source>
</evidence>